<gene>
    <name evidence="1" type="ORF">E3N84_07785</name>
</gene>
<reference evidence="1 2" key="1">
    <citation type="submission" date="2019-03" db="EMBL/GenBank/DDBJ databases">
        <title>Genomics of glacier-inhabiting Cryobacterium strains.</title>
        <authorList>
            <person name="Liu Q."/>
            <person name="Xin Y.-H."/>
        </authorList>
    </citation>
    <scope>NUCLEOTIDE SEQUENCE [LARGE SCALE GENOMIC DNA]</scope>
    <source>
        <strain evidence="1 2">CGMCC 1.10440</strain>
    </source>
</reference>
<comment type="caution">
    <text evidence="1">The sequence shown here is derived from an EMBL/GenBank/DDBJ whole genome shotgun (WGS) entry which is preliminary data.</text>
</comment>
<dbReference type="OrthoDB" id="5065100at2"/>
<dbReference type="RefSeq" id="WP_104095818.1">
    <property type="nucleotide sequence ID" value="NZ_JACHBP010000001.1"/>
</dbReference>
<evidence type="ECO:0000313" key="2">
    <source>
        <dbReference type="Proteomes" id="UP000298488"/>
    </source>
</evidence>
<dbReference type="Proteomes" id="UP000298488">
    <property type="component" value="Unassembled WGS sequence"/>
</dbReference>
<accession>A0A4R8VAY5</accession>
<name>A0A4R8VAY5_9MICO</name>
<evidence type="ECO:0000313" key="1">
    <source>
        <dbReference type="EMBL" id="TFB79953.1"/>
    </source>
</evidence>
<dbReference type="EMBL" id="SOFI01000003">
    <property type="protein sequence ID" value="TFB79953.1"/>
    <property type="molecule type" value="Genomic_DNA"/>
</dbReference>
<sequence length="201" mass="20731">MPLILRYLGMIASWVAFPLAFTVLFLGMRAVIAVGGYCAEGGPYVIATPCPGDVGLLMPASVFIGLAAVGVNLYLARGLGASLSLLAWPILFIGLSLNFLQAGLTPDSMGGTGIFLGIMFFVMGVVPLIAWLRQPGNPAAAVAGTSHLDGTLAGRVSFAWGRSAHPGPPGTLTPLDFVVLVPLWLLAALVGVVLGVIWMSA</sequence>
<protein>
    <submittedName>
        <fullName evidence="1">Uncharacterized protein</fullName>
    </submittedName>
</protein>
<keyword evidence="2" id="KW-1185">Reference proteome</keyword>
<proteinExistence type="predicted"/>
<organism evidence="1 2">
    <name type="scientific">Terrimesophilobacter mesophilus</name>
    <dbReference type="NCBI Taxonomy" id="433647"/>
    <lineage>
        <taxon>Bacteria</taxon>
        <taxon>Bacillati</taxon>
        <taxon>Actinomycetota</taxon>
        <taxon>Actinomycetes</taxon>
        <taxon>Micrococcales</taxon>
        <taxon>Microbacteriaceae</taxon>
        <taxon>Terrimesophilobacter</taxon>
    </lineage>
</organism>
<dbReference type="AlphaFoldDB" id="A0A4R8VAY5"/>